<dbReference type="RefSeq" id="XP_018009039.1">
    <property type="nucleotide sequence ID" value="XM_018153550.2"/>
</dbReference>
<evidence type="ECO:0000256" key="1">
    <source>
        <dbReference type="SAM" id="MobiDB-lite"/>
    </source>
</evidence>
<organism evidence="3 4">
    <name type="scientific">Hyalella azteca</name>
    <name type="common">Amphipod</name>
    <dbReference type="NCBI Taxonomy" id="294128"/>
    <lineage>
        <taxon>Eukaryota</taxon>
        <taxon>Metazoa</taxon>
        <taxon>Ecdysozoa</taxon>
        <taxon>Arthropoda</taxon>
        <taxon>Crustacea</taxon>
        <taxon>Multicrustacea</taxon>
        <taxon>Malacostraca</taxon>
        <taxon>Eumalacostraca</taxon>
        <taxon>Peracarida</taxon>
        <taxon>Amphipoda</taxon>
        <taxon>Senticaudata</taxon>
        <taxon>Talitrida</taxon>
        <taxon>Talitroidea</taxon>
        <taxon>Hyalellidae</taxon>
        <taxon>Hyalella</taxon>
    </lineage>
</organism>
<keyword evidence="2" id="KW-0732">Signal</keyword>
<feature type="chain" id="PRO_5034351507" evidence="2">
    <location>
        <begin position="20"/>
        <end position="238"/>
    </location>
</feature>
<dbReference type="AlphaFoldDB" id="A0A8B7N6Z0"/>
<dbReference type="Proteomes" id="UP000694843">
    <property type="component" value="Unplaced"/>
</dbReference>
<keyword evidence="3" id="KW-1185">Reference proteome</keyword>
<dbReference type="GeneID" id="108666638"/>
<name>A0A8B7N6Z0_HYAAZ</name>
<accession>A0A8B7N6Z0</accession>
<reference evidence="4" key="1">
    <citation type="submission" date="2025-08" db="UniProtKB">
        <authorList>
            <consortium name="RefSeq"/>
        </authorList>
    </citation>
    <scope>IDENTIFICATION</scope>
    <source>
        <tissue evidence="4">Whole organism</tissue>
    </source>
</reference>
<feature type="compositionally biased region" description="Polar residues" evidence="1">
    <location>
        <begin position="40"/>
        <end position="52"/>
    </location>
</feature>
<evidence type="ECO:0000313" key="4">
    <source>
        <dbReference type="RefSeq" id="XP_018009039.1"/>
    </source>
</evidence>
<gene>
    <name evidence="4" type="primary">LOC108666638</name>
</gene>
<evidence type="ECO:0000313" key="3">
    <source>
        <dbReference type="Proteomes" id="UP000694843"/>
    </source>
</evidence>
<sequence>MRLQVLLVVLSVTLRSGGGERGGMAGRRRSKDGSLQFLSAETRGPQSSSNRPFESHGPNANGAIEKIPSPLPFPTRLPKNGHNIVFLPGGSATALNNGRDLMTVPRAPGVGINFGAEKNGQDGTTNTVPRTTPKPPPVTTAPAPVTGNVDSGAGAGGSGTVYRRRSSPGCTRGSKALPCEVDDEYTDEIADRISHLLYASRMNAIIDDATFSQFLNDTAVVDDGKTFDLPTTRSELNL</sequence>
<feature type="region of interest" description="Disordered" evidence="1">
    <location>
        <begin position="113"/>
        <end position="175"/>
    </location>
</feature>
<feature type="region of interest" description="Disordered" evidence="1">
    <location>
        <begin position="40"/>
        <end position="63"/>
    </location>
</feature>
<protein>
    <submittedName>
        <fullName evidence="4">Uncharacterized protein LOC108666638</fullName>
    </submittedName>
</protein>
<evidence type="ECO:0000256" key="2">
    <source>
        <dbReference type="SAM" id="SignalP"/>
    </source>
</evidence>
<dbReference type="KEGG" id="hazt:108666638"/>
<feature type="signal peptide" evidence="2">
    <location>
        <begin position="1"/>
        <end position="19"/>
    </location>
</feature>
<proteinExistence type="predicted"/>